<dbReference type="STRING" id="1236220.SAMN04488112_106129"/>
<name>A0A1G6KSL1_9BACL</name>
<sequence>MFWQPIKPLIEKIEIQPNPGNQLVTIQYIPEELEKIGVGTDAVVVRHPAHPGVVFKRYVKERDQVRQDEEEVYRRLGDSPYFPIFYGSEDHFLALSYEQGPTLYECLVEGIPIPDRVITDVEEARQYVRNQGLNPRDIHLKNVLLQNGRAKLLDVSEYMKPGDDGRWDHLVQGYRLFYPLIEGRKIPVDLIEQVKQAYYDQVKGDVSLLEFGRQFLQLWRNRKQS</sequence>
<dbReference type="SUPFAM" id="SSF56112">
    <property type="entry name" value="Protein kinase-like (PK-like)"/>
    <property type="match status" value="1"/>
</dbReference>
<evidence type="ECO:0008006" key="3">
    <source>
        <dbReference type="Google" id="ProtNLM"/>
    </source>
</evidence>
<dbReference type="EMBL" id="FMZA01000006">
    <property type="protein sequence ID" value="SDC33771.1"/>
    <property type="molecule type" value="Genomic_DNA"/>
</dbReference>
<dbReference type="InterPro" id="IPR011009">
    <property type="entry name" value="Kinase-like_dom_sf"/>
</dbReference>
<gene>
    <name evidence="1" type="ORF">SAMN04488112_106129</name>
</gene>
<dbReference type="Proteomes" id="UP000199387">
    <property type="component" value="Unassembled WGS sequence"/>
</dbReference>
<proteinExistence type="predicted"/>
<protein>
    <recommendedName>
        <fullName evidence="3">Serine/threonine protein kinase</fullName>
    </recommendedName>
</protein>
<dbReference type="AlphaFoldDB" id="A0A1G6KSL1"/>
<evidence type="ECO:0000313" key="2">
    <source>
        <dbReference type="Proteomes" id="UP000199387"/>
    </source>
</evidence>
<accession>A0A1G6KSL1</accession>
<organism evidence="1 2">
    <name type="scientific">Melghirimyces thermohalophilus</name>
    <dbReference type="NCBI Taxonomy" id="1236220"/>
    <lineage>
        <taxon>Bacteria</taxon>
        <taxon>Bacillati</taxon>
        <taxon>Bacillota</taxon>
        <taxon>Bacilli</taxon>
        <taxon>Bacillales</taxon>
        <taxon>Thermoactinomycetaceae</taxon>
        <taxon>Melghirimyces</taxon>
    </lineage>
</organism>
<evidence type="ECO:0000313" key="1">
    <source>
        <dbReference type="EMBL" id="SDC33771.1"/>
    </source>
</evidence>
<keyword evidence="2" id="KW-1185">Reference proteome</keyword>
<dbReference type="OrthoDB" id="529320at2"/>
<reference evidence="1 2" key="1">
    <citation type="submission" date="2016-10" db="EMBL/GenBank/DDBJ databases">
        <authorList>
            <person name="de Groot N.N."/>
        </authorList>
    </citation>
    <scope>NUCLEOTIDE SEQUENCE [LARGE SCALE GENOMIC DNA]</scope>
    <source>
        <strain evidence="1 2">DSM 45514</strain>
    </source>
</reference>
<dbReference type="RefSeq" id="WP_091567663.1">
    <property type="nucleotide sequence ID" value="NZ_FMZA01000006.1"/>
</dbReference>